<gene>
    <name evidence="1" type="primary">RTC5_2</name>
    <name evidence="1" type="ORF">DSO57_1017670</name>
</gene>
<evidence type="ECO:0000313" key="1">
    <source>
        <dbReference type="EMBL" id="KAJ9061740.1"/>
    </source>
</evidence>
<reference evidence="1" key="1">
    <citation type="submission" date="2022-04" db="EMBL/GenBank/DDBJ databases">
        <title>Genome of the entomopathogenic fungus Entomophthora muscae.</title>
        <authorList>
            <person name="Elya C."/>
            <person name="Lovett B.R."/>
            <person name="Lee E."/>
            <person name="Macias A.M."/>
            <person name="Hajek A.E."/>
            <person name="De Bivort B.L."/>
            <person name="Kasson M.T."/>
            <person name="De Fine Licht H.H."/>
            <person name="Stajich J.E."/>
        </authorList>
    </citation>
    <scope>NUCLEOTIDE SEQUENCE</scope>
    <source>
        <strain evidence="1">Berkeley</strain>
    </source>
</reference>
<name>A0ACC2SHF0_9FUNG</name>
<sequence>MGASQSQESSNSKVESGSNSESEVPSFSALAQKSGLDEEFVRRLYSVIPKLKLSKDDFLEALNSPSSGISCEEIILEMIWGLPSPDSLLDNSAEEVRSFEEIIVSFGVLSGDYPKKLIESPTVSAFTSLSTIESSDEDAEAEISQVKVNSLLSFLFKVFRNYELSEHSAHQLTYPFPQKSLKKTIQSTIVLFRSSKSRPAWEVGSEFNLTFPGWLDLISYYLTKETFLSSIEAPLQHFPLFEIAPKILSEESFFHLALALSTSKGGKASVWDRLYLASDDGFSMNRFETKTFKYSGPTLTLIQGVVESTEIVLAIYIEDAWQKSKFSWGGKATRVFEVMPFFEAFVPLKEGLICYNSSCGIGVGPTAQAARLTPEGFLLRVDSSFQTAYYSAWSPYPERPSFKPSRFRSSTPSPFRSGEVAAIEVLEIEVIGLGGSKALIRQKADWQFEANDIERRANIAAFQNPHDPANRQILEMAGIVSEDVSIHRSS</sequence>
<dbReference type="Proteomes" id="UP001165960">
    <property type="component" value="Unassembled WGS sequence"/>
</dbReference>
<proteinExistence type="predicted"/>
<keyword evidence="2" id="KW-1185">Reference proteome</keyword>
<comment type="caution">
    <text evidence="1">The sequence shown here is derived from an EMBL/GenBank/DDBJ whole genome shotgun (WGS) entry which is preliminary data.</text>
</comment>
<evidence type="ECO:0000313" key="2">
    <source>
        <dbReference type="Proteomes" id="UP001165960"/>
    </source>
</evidence>
<organism evidence="1 2">
    <name type="scientific">Entomophthora muscae</name>
    <dbReference type="NCBI Taxonomy" id="34485"/>
    <lineage>
        <taxon>Eukaryota</taxon>
        <taxon>Fungi</taxon>
        <taxon>Fungi incertae sedis</taxon>
        <taxon>Zoopagomycota</taxon>
        <taxon>Entomophthoromycotina</taxon>
        <taxon>Entomophthoromycetes</taxon>
        <taxon>Entomophthorales</taxon>
        <taxon>Entomophthoraceae</taxon>
        <taxon>Entomophthora</taxon>
    </lineage>
</organism>
<dbReference type="EMBL" id="QTSX02005045">
    <property type="protein sequence ID" value="KAJ9061740.1"/>
    <property type="molecule type" value="Genomic_DNA"/>
</dbReference>
<protein>
    <submittedName>
        <fullName evidence="1">Restriction of telomere capping protein 5</fullName>
    </submittedName>
</protein>
<accession>A0ACC2SHF0</accession>